<accession>A0A1Y0KYU3</accession>
<keyword evidence="6" id="KW-1185">Reference proteome</keyword>
<dbReference type="AlphaFoldDB" id="A0A1Y0KYU3"/>
<dbReference type="InterPro" id="IPR004618">
    <property type="entry name" value="AsnA"/>
</dbReference>
<name>A0A1Y0KYU3_9MOLU</name>
<protein>
    <submittedName>
        <fullName evidence="5">Asparagine synthetase AsnA</fullName>
    </submittedName>
</protein>
<reference evidence="5 6" key="1">
    <citation type="submission" date="2017-11" db="EMBL/GenBank/DDBJ databases">
        <title>Complete genome sequence of Spiroplasma clarkii CN-5 (DSM 19994).</title>
        <authorList>
            <person name="Tsai Y.-M."/>
            <person name="Chang A."/>
            <person name="Lo W.-S."/>
            <person name="Kuo C.-H."/>
        </authorList>
    </citation>
    <scope>NUCLEOTIDE SEQUENCE [LARGE SCALE GENOMIC DNA]</scope>
    <source>
        <strain evidence="5 6">CN-5</strain>
    </source>
</reference>
<gene>
    <name evidence="5" type="primary">asnA</name>
    <name evidence="5" type="ORF">SCLAR_v1c00190</name>
</gene>
<evidence type="ECO:0000256" key="4">
    <source>
        <dbReference type="ARBA" id="ARBA00022840"/>
    </source>
</evidence>
<keyword evidence="1" id="KW-0963">Cytoplasm</keyword>
<evidence type="ECO:0000256" key="3">
    <source>
        <dbReference type="ARBA" id="ARBA00022741"/>
    </source>
</evidence>
<proteinExistence type="predicted"/>
<dbReference type="PANTHER" id="PTHR30073:SF5">
    <property type="entry name" value="ASPARTATE--AMMONIA LIGASE"/>
    <property type="match status" value="1"/>
</dbReference>
<dbReference type="PANTHER" id="PTHR30073">
    <property type="entry name" value="ASPARTATE--AMMONIA LIGASE"/>
    <property type="match status" value="1"/>
</dbReference>
<dbReference type="EMBL" id="CP024870">
    <property type="protein sequence ID" value="ATX70356.1"/>
    <property type="molecule type" value="Genomic_DNA"/>
</dbReference>
<dbReference type="GO" id="GO:0006529">
    <property type="term" value="P:asparagine biosynthetic process"/>
    <property type="evidence" value="ECO:0007669"/>
    <property type="project" value="InterPro"/>
</dbReference>
<evidence type="ECO:0000256" key="2">
    <source>
        <dbReference type="ARBA" id="ARBA00022598"/>
    </source>
</evidence>
<keyword evidence="4" id="KW-0067">ATP-binding</keyword>
<sequence length="334" mass="38682">MKHGITLGYISKLTPKETIMGIDFVVSNLRGKIKSTFNLLEIPSAAITDRQLWLNDDAQGTKRVIDFDNKSIDGYGEVIQSNNKWRRYFLYKNDFTEDGSGILTNMTVIERDVKVDNSSSISYEEMGIEIVKDKKDDKEIVEVASKIFSTIFEIDNECSKMFPTLEKNHFGSTLTFVTYKKLKELYPLISFKDRLNRFAKDNGSFVIQDYIEKTNSQNSTQQFSSDVFDFKSYAKIYYYNKSCEKVISAGYVAYQVDRDTYKNQNTILKESQKSETIYNHLIKSDQLPLTLTCGIYVNRIMMGFLEKQHIAEVYPSIWSQEFVDYCNTNNINIL</sequence>
<dbReference type="InterPro" id="IPR045864">
    <property type="entry name" value="aa-tRNA-synth_II/BPL/LPL"/>
</dbReference>
<dbReference type="SUPFAM" id="SSF55681">
    <property type="entry name" value="Class II aaRS and biotin synthetases"/>
    <property type="match status" value="1"/>
</dbReference>
<dbReference type="OrthoDB" id="9766088at2"/>
<evidence type="ECO:0000256" key="1">
    <source>
        <dbReference type="ARBA" id="ARBA00022490"/>
    </source>
</evidence>
<dbReference type="GO" id="GO:0005524">
    <property type="term" value="F:ATP binding"/>
    <property type="evidence" value="ECO:0007669"/>
    <property type="project" value="UniProtKB-KW"/>
</dbReference>
<dbReference type="KEGG" id="scla:SCLARK_00102"/>
<organism evidence="5 6">
    <name type="scientific">Spiroplasma clarkii</name>
    <dbReference type="NCBI Taxonomy" id="2139"/>
    <lineage>
        <taxon>Bacteria</taxon>
        <taxon>Bacillati</taxon>
        <taxon>Mycoplasmatota</taxon>
        <taxon>Mollicutes</taxon>
        <taxon>Entomoplasmatales</taxon>
        <taxon>Spiroplasmataceae</taxon>
        <taxon>Spiroplasma</taxon>
    </lineage>
</organism>
<keyword evidence="3" id="KW-0547">Nucleotide-binding</keyword>
<keyword evidence="2" id="KW-0436">Ligase</keyword>
<evidence type="ECO:0000313" key="5">
    <source>
        <dbReference type="EMBL" id="ATX70356.1"/>
    </source>
</evidence>
<dbReference type="Gene3D" id="3.30.930.10">
    <property type="entry name" value="Bira Bifunctional Protein, Domain 2"/>
    <property type="match status" value="1"/>
</dbReference>
<evidence type="ECO:0000313" key="6">
    <source>
        <dbReference type="Proteomes" id="UP000231179"/>
    </source>
</evidence>
<dbReference type="GO" id="GO:0004071">
    <property type="term" value="F:aspartate-ammonia ligase activity"/>
    <property type="evidence" value="ECO:0007669"/>
    <property type="project" value="InterPro"/>
</dbReference>
<dbReference type="Proteomes" id="UP000231179">
    <property type="component" value="Chromosome"/>
</dbReference>
<dbReference type="Pfam" id="PF03590">
    <property type="entry name" value="AsnA"/>
    <property type="match status" value="1"/>
</dbReference>
<dbReference type="GO" id="GO:0005829">
    <property type="term" value="C:cytosol"/>
    <property type="evidence" value="ECO:0007669"/>
    <property type="project" value="TreeGrafter"/>
</dbReference>
<dbReference type="RefSeq" id="WP_100253919.1">
    <property type="nucleotide sequence ID" value="NZ_CP015819.1"/>
</dbReference>